<protein>
    <submittedName>
        <fullName evidence="2">Oligopeptidase A</fullName>
    </submittedName>
</protein>
<dbReference type="EMBL" id="ASHM01012027">
    <property type="protein sequence ID" value="PNX93987.1"/>
    <property type="molecule type" value="Genomic_DNA"/>
</dbReference>
<dbReference type="FunFam" id="1.10.1370.40:FF:000005">
    <property type="entry name" value="Organellar oligopeptidase A, chloroplastic/mitochondrial"/>
    <property type="match status" value="1"/>
</dbReference>
<dbReference type="AlphaFoldDB" id="A0A2K3L0G5"/>
<accession>A0A2K3L0G5</accession>
<comment type="caution">
    <text evidence="2">The sequence shown here is derived from an EMBL/GenBank/DDBJ whole genome shotgun (WGS) entry which is preliminary data.</text>
</comment>
<dbReference type="GO" id="GO:0006508">
    <property type="term" value="P:proteolysis"/>
    <property type="evidence" value="ECO:0007669"/>
    <property type="project" value="InterPro"/>
</dbReference>
<feature type="domain" description="Oligopeptidase A N-terminal" evidence="1">
    <location>
        <begin position="109"/>
        <end position="231"/>
    </location>
</feature>
<organism evidence="2 4">
    <name type="scientific">Trifolium pratense</name>
    <name type="common">Red clover</name>
    <dbReference type="NCBI Taxonomy" id="57577"/>
    <lineage>
        <taxon>Eukaryota</taxon>
        <taxon>Viridiplantae</taxon>
        <taxon>Streptophyta</taxon>
        <taxon>Embryophyta</taxon>
        <taxon>Tracheophyta</taxon>
        <taxon>Spermatophyta</taxon>
        <taxon>Magnoliopsida</taxon>
        <taxon>eudicotyledons</taxon>
        <taxon>Gunneridae</taxon>
        <taxon>Pentapetalae</taxon>
        <taxon>rosids</taxon>
        <taxon>fabids</taxon>
        <taxon>Fabales</taxon>
        <taxon>Fabaceae</taxon>
        <taxon>Papilionoideae</taxon>
        <taxon>50 kb inversion clade</taxon>
        <taxon>NPAAA clade</taxon>
        <taxon>Hologalegina</taxon>
        <taxon>IRL clade</taxon>
        <taxon>Trifolieae</taxon>
        <taxon>Trifolium</taxon>
    </lineage>
</organism>
<dbReference type="SUPFAM" id="SSF55486">
    <property type="entry name" value="Metalloproteases ('zincins'), catalytic domain"/>
    <property type="match status" value="1"/>
</dbReference>
<dbReference type="InterPro" id="IPR045666">
    <property type="entry name" value="OpdA_N"/>
</dbReference>
<dbReference type="Gene3D" id="1.10.1370.40">
    <property type="match status" value="1"/>
</dbReference>
<proteinExistence type="predicted"/>
<name>A0A2K3L0G5_TRIPR</name>
<dbReference type="Proteomes" id="UP000236291">
    <property type="component" value="Unassembled WGS sequence"/>
</dbReference>
<evidence type="ECO:0000313" key="2">
    <source>
        <dbReference type="EMBL" id="PNX72035.1"/>
    </source>
</evidence>
<dbReference type="ExpressionAtlas" id="A0A2K3L0G5">
    <property type="expression patterns" value="baseline"/>
</dbReference>
<dbReference type="PANTHER" id="PTHR11804">
    <property type="entry name" value="PROTEASE M3 THIMET OLIGOPEPTIDASE-RELATED"/>
    <property type="match status" value="1"/>
</dbReference>
<dbReference type="GO" id="GO:0009507">
    <property type="term" value="C:chloroplast"/>
    <property type="evidence" value="ECO:0007669"/>
    <property type="project" value="TreeGrafter"/>
</dbReference>
<evidence type="ECO:0000313" key="4">
    <source>
        <dbReference type="Proteomes" id="UP000236291"/>
    </source>
</evidence>
<evidence type="ECO:0000313" key="3">
    <source>
        <dbReference type="EMBL" id="PNX93987.1"/>
    </source>
</evidence>
<gene>
    <name evidence="3" type="ORF">L195_g017152</name>
    <name evidence="2" type="ORF">L195_g027924</name>
</gene>
<evidence type="ECO:0000259" key="1">
    <source>
        <dbReference type="Pfam" id="PF19310"/>
    </source>
</evidence>
<reference evidence="2 4" key="2">
    <citation type="journal article" date="2017" name="Front. Plant Sci.">
        <title>Gene Classification and Mining of Molecular Markers Useful in Red Clover (Trifolium pratense) Breeding.</title>
        <authorList>
            <person name="Istvanek J."/>
            <person name="Dluhosova J."/>
            <person name="Dluhos P."/>
            <person name="Patkova L."/>
            <person name="Nedelnik J."/>
            <person name="Repkova J."/>
        </authorList>
    </citation>
    <scope>NUCLEOTIDE SEQUENCE [LARGE SCALE GENOMIC DNA]</scope>
    <source>
        <strain evidence="4">cv. Tatra</strain>
        <tissue evidence="2">Young leaves</tissue>
    </source>
</reference>
<dbReference type="Pfam" id="PF19310">
    <property type="entry name" value="TOP_N"/>
    <property type="match status" value="1"/>
</dbReference>
<dbReference type="EMBL" id="ASHM01024122">
    <property type="protein sequence ID" value="PNX72035.1"/>
    <property type="molecule type" value="Genomic_DNA"/>
</dbReference>
<dbReference type="PANTHER" id="PTHR11804:SF83">
    <property type="entry name" value="LD37516P"/>
    <property type="match status" value="1"/>
</dbReference>
<dbReference type="InterPro" id="IPR045090">
    <property type="entry name" value="Pept_M3A_M3B"/>
</dbReference>
<dbReference type="GO" id="GO:0006518">
    <property type="term" value="P:peptide metabolic process"/>
    <property type="evidence" value="ECO:0007669"/>
    <property type="project" value="TreeGrafter"/>
</dbReference>
<sequence length="240" mass="27386">MLMATRLTLTKSLSRSPRSIKRTSRSIFYPKHFNKSLPCPLWSSSFSICIDSLHKSTSPSFTSSRRFSSSFSSMATSALNDVVEANPLLDQFVFPPFDAVEPKHVRPGIRALLEKLERDLEELERNVEPSWPKLVEPLEKIVDRLAVVWGMVNHLKSVKDSSELRSAIEDVQAEKVKFQLRLGQSKPLYNAFKAIQDSPDWKTLSDARKRIVENQIKEAVLNGVSLDDDKREQFNKIKQV</sequence>
<reference evidence="2 4" key="1">
    <citation type="journal article" date="2014" name="Am. J. Bot.">
        <title>Genome assembly and annotation for red clover (Trifolium pratense; Fabaceae).</title>
        <authorList>
            <person name="Istvanek J."/>
            <person name="Jaros M."/>
            <person name="Krenek A."/>
            <person name="Repkova J."/>
        </authorList>
    </citation>
    <scope>NUCLEOTIDE SEQUENCE [LARGE SCALE GENOMIC DNA]</scope>
    <source>
        <strain evidence="4">cv. Tatra</strain>
        <tissue evidence="2">Young leaves</tissue>
    </source>
</reference>
<dbReference type="STRING" id="57577.A0A2K3L0G5"/>
<dbReference type="GO" id="GO:0004222">
    <property type="term" value="F:metalloendopeptidase activity"/>
    <property type="evidence" value="ECO:0007669"/>
    <property type="project" value="InterPro"/>
</dbReference>